<sequence length="73" mass="8383">MGKRREEEGVWSEGEEEEEEEDGREEEKENKATVILRNECSGLGNVTGSLQNPLERSWQVVDIFAGLTQWTTR</sequence>
<protein>
    <submittedName>
        <fullName evidence="2">Uncharacterized protein</fullName>
    </submittedName>
</protein>
<feature type="region of interest" description="Disordered" evidence="1">
    <location>
        <begin position="1"/>
        <end position="32"/>
    </location>
</feature>
<reference evidence="2" key="1">
    <citation type="journal article" date="2021" name="Sci. Adv.">
        <title>The American lobster genome reveals insights on longevity, neural, and immune adaptations.</title>
        <authorList>
            <person name="Polinski J.M."/>
            <person name="Zimin A.V."/>
            <person name="Clark K.F."/>
            <person name="Kohn A.B."/>
            <person name="Sadowski N."/>
            <person name="Timp W."/>
            <person name="Ptitsyn A."/>
            <person name="Khanna P."/>
            <person name="Romanova D.Y."/>
            <person name="Williams P."/>
            <person name="Greenwood S.J."/>
            <person name="Moroz L.L."/>
            <person name="Walt D.R."/>
            <person name="Bodnar A.G."/>
        </authorList>
    </citation>
    <scope>NUCLEOTIDE SEQUENCE</scope>
    <source>
        <strain evidence="2">GMGI-L3</strain>
    </source>
</reference>
<comment type="caution">
    <text evidence="2">The sequence shown here is derived from an EMBL/GenBank/DDBJ whole genome shotgun (WGS) entry which is preliminary data.</text>
</comment>
<evidence type="ECO:0000256" key="1">
    <source>
        <dbReference type="SAM" id="MobiDB-lite"/>
    </source>
</evidence>
<gene>
    <name evidence="2" type="ORF">Hamer_G019439</name>
</gene>
<keyword evidence="3" id="KW-1185">Reference proteome</keyword>
<feature type="compositionally biased region" description="Acidic residues" evidence="1">
    <location>
        <begin position="9"/>
        <end position="24"/>
    </location>
</feature>
<dbReference type="AlphaFoldDB" id="A0A8J5MVT4"/>
<dbReference type="EMBL" id="JAHLQT010024443">
    <property type="protein sequence ID" value="KAG7165247.1"/>
    <property type="molecule type" value="Genomic_DNA"/>
</dbReference>
<evidence type="ECO:0000313" key="3">
    <source>
        <dbReference type="Proteomes" id="UP000747542"/>
    </source>
</evidence>
<accession>A0A8J5MVT4</accession>
<proteinExistence type="predicted"/>
<organism evidence="2 3">
    <name type="scientific">Homarus americanus</name>
    <name type="common">American lobster</name>
    <dbReference type="NCBI Taxonomy" id="6706"/>
    <lineage>
        <taxon>Eukaryota</taxon>
        <taxon>Metazoa</taxon>
        <taxon>Ecdysozoa</taxon>
        <taxon>Arthropoda</taxon>
        <taxon>Crustacea</taxon>
        <taxon>Multicrustacea</taxon>
        <taxon>Malacostraca</taxon>
        <taxon>Eumalacostraca</taxon>
        <taxon>Eucarida</taxon>
        <taxon>Decapoda</taxon>
        <taxon>Pleocyemata</taxon>
        <taxon>Astacidea</taxon>
        <taxon>Nephropoidea</taxon>
        <taxon>Nephropidae</taxon>
        <taxon>Homarus</taxon>
    </lineage>
</organism>
<evidence type="ECO:0000313" key="2">
    <source>
        <dbReference type="EMBL" id="KAG7165247.1"/>
    </source>
</evidence>
<name>A0A8J5MVT4_HOMAM</name>
<dbReference type="Proteomes" id="UP000747542">
    <property type="component" value="Unassembled WGS sequence"/>
</dbReference>